<keyword evidence="2" id="KW-0645">Protease</keyword>
<proteinExistence type="inferred from homology"/>
<protein>
    <submittedName>
        <fullName evidence="6">Type 1 glutamine amidotransferase-like domain-containing protein</fullName>
    </submittedName>
</protein>
<evidence type="ECO:0000256" key="5">
    <source>
        <dbReference type="SAM" id="SignalP"/>
    </source>
</evidence>
<evidence type="ECO:0000256" key="3">
    <source>
        <dbReference type="ARBA" id="ARBA00022801"/>
    </source>
</evidence>
<keyword evidence="5" id="KW-0732">Signal</keyword>
<dbReference type="PANTHER" id="PTHR20842">
    <property type="entry name" value="PROTEASE S51 ALPHA-ASPARTYL DIPEPTIDASE"/>
    <property type="match status" value="1"/>
</dbReference>
<feature type="signal peptide" evidence="5">
    <location>
        <begin position="1"/>
        <end position="27"/>
    </location>
</feature>
<dbReference type="SUPFAM" id="SSF52317">
    <property type="entry name" value="Class I glutamine amidotransferase-like"/>
    <property type="match status" value="1"/>
</dbReference>
<evidence type="ECO:0000256" key="1">
    <source>
        <dbReference type="ARBA" id="ARBA00006534"/>
    </source>
</evidence>
<keyword evidence="7" id="KW-1185">Reference proteome</keyword>
<keyword evidence="6" id="KW-0315">Glutamine amidotransferase</keyword>
<keyword evidence="6" id="KW-0808">Transferase</keyword>
<dbReference type="Pfam" id="PF03575">
    <property type="entry name" value="Peptidase_S51"/>
    <property type="match status" value="1"/>
</dbReference>
<evidence type="ECO:0000313" key="6">
    <source>
        <dbReference type="EMBL" id="NMM50664.1"/>
    </source>
</evidence>
<name>A0A848J8B3_9BACT</name>
<feature type="chain" id="PRO_5032360407" evidence="5">
    <location>
        <begin position="28"/>
        <end position="254"/>
    </location>
</feature>
<accession>A0A848J8B3</accession>
<keyword evidence="3" id="KW-0378">Hydrolase</keyword>
<dbReference type="EMBL" id="JABBNU010000015">
    <property type="protein sequence ID" value="NMM50664.1"/>
    <property type="molecule type" value="Genomic_DNA"/>
</dbReference>
<dbReference type="InterPro" id="IPR029062">
    <property type="entry name" value="Class_I_gatase-like"/>
</dbReference>
<evidence type="ECO:0000256" key="4">
    <source>
        <dbReference type="ARBA" id="ARBA00022825"/>
    </source>
</evidence>
<comment type="caution">
    <text evidence="6">The sequence shown here is derived from an EMBL/GenBank/DDBJ whole genome shotgun (WGS) entry which is preliminary data.</text>
</comment>
<dbReference type="GO" id="GO:0016740">
    <property type="term" value="F:transferase activity"/>
    <property type="evidence" value="ECO:0007669"/>
    <property type="project" value="UniProtKB-KW"/>
</dbReference>
<evidence type="ECO:0000313" key="7">
    <source>
        <dbReference type="Proteomes" id="UP000559010"/>
    </source>
</evidence>
<dbReference type="PANTHER" id="PTHR20842:SF0">
    <property type="entry name" value="ALPHA-ASPARTYL DIPEPTIDASE"/>
    <property type="match status" value="1"/>
</dbReference>
<dbReference type="Proteomes" id="UP000559010">
    <property type="component" value="Unassembled WGS sequence"/>
</dbReference>
<dbReference type="PROSITE" id="PS51257">
    <property type="entry name" value="PROKAR_LIPOPROTEIN"/>
    <property type="match status" value="1"/>
</dbReference>
<dbReference type="InterPro" id="IPR005320">
    <property type="entry name" value="Peptidase_S51"/>
</dbReference>
<sequence>MKSSTLHIAIFSAVIMLSVSSCSMNNAKDQEKVENKIDLEANSKLFLLSKGLTTDTLEREFLNLLEKEPQLNSVAVIVNASSTIQKKYKKTEKVKIQFTKMGFDSTKIELFDLMKTSHRELSRFDIIYILGGNPFLLLNEVNKSGAHKTLESLMFKDKILMGYSAGSLLLGPNLSLMNHVDSLLGFNEINLKELSCIGLYDFYIFPHYTEFTSQVPELAAKIENFESLSDKPLHRLNDNQGIIIQNGNMEIIGN</sequence>
<comment type="similarity">
    <text evidence="1">Belongs to the peptidase S51 family.</text>
</comment>
<dbReference type="AlphaFoldDB" id="A0A848J8B3"/>
<dbReference type="GO" id="GO:0008236">
    <property type="term" value="F:serine-type peptidase activity"/>
    <property type="evidence" value="ECO:0007669"/>
    <property type="project" value="UniProtKB-KW"/>
</dbReference>
<keyword evidence="4" id="KW-0720">Serine protease</keyword>
<evidence type="ECO:0000256" key="2">
    <source>
        <dbReference type="ARBA" id="ARBA00022670"/>
    </source>
</evidence>
<dbReference type="GO" id="GO:0006508">
    <property type="term" value="P:proteolysis"/>
    <property type="evidence" value="ECO:0007669"/>
    <property type="project" value="UniProtKB-KW"/>
</dbReference>
<gene>
    <name evidence="6" type="ORF">HH304_19800</name>
</gene>
<dbReference type="Gene3D" id="3.40.50.880">
    <property type="match status" value="1"/>
</dbReference>
<reference evidence="6 7" key="1">
    <citation type="submission" date="2020-04" db="EMBL/GenBank/DDBJ databases">
        <title>Flammeovirgaceae bacterium KN852 isolated from deep sea.</title>
        <authorList>
            <person name="Zhang D.-C."/>
        </authorList>
    </citation>
    <scope>NUCLEOTIDE SEQUENCE [LARGE SCALE GENOMIC DNA]</scope>
    <source>
        <strain evidence="6 7">KN852</strain>
    </source>
</reference>
<organism evidence="6 7">
    <name type="scientific">Marinigracilibium pacificum</name>
    <dbReference type="NCBI Taxonomy" id="2729599"/>
    <lineage>
        <taxon>Bacteria</taxon>
        <taxon>Pseudomonadati</taxon>
        <taxon>Bacteroidota</taxon>
        <taxon>Cytophagia</taxon>
        <taxon>Cytophagales</taxon>
        <taxon>Flammeovirgaceae</taxon>
        <taxon>Marinigracilibium</taxon>
    </lineage>
</organism>